<dbReference type="NCBIfam" id="NF033510">
    <property type="entry name" value="Ca_tandemer"/>
    <property type="match status" value="2"/>
</dbReference>
<dbReference type="Pfam" id="PF09136">
    <property type="entry name" value="Glucodextran_B"/>
    <property type="match status" value="1"/>
</dbReference>
<evidence type="ECO:0000313" key="3">
    <source>
        <dbReference type="Proteomes" id="UP000228781"/>
    </source>
</evidence>
<dbReference type="Gene3D" id="2.60.40.10">
    <property type="entry name" value="Immunoglobulins"/>
    <property type="match status" value="2"/>
</dbReference>
<sequence>MTFLKKVKPTKRYLITKQRALKKHWRGLPKEEKTELRRLVKILATSLLALVVLYYIGINLLTNVGSFWAVLRGRSGEFFQKDTIAPPPPYLSPLPLYTNKEKVKIEGYAEAGSEVTLFVNDNEAGKTVAEKGGQLTFPAVPLNEGENQITATAKDGAGNVSLKSSVLKIIFDDTPPKLTVNKPKEKQQFSGENNKIRVSGKTEPGVIVRVNDLQATVLADGNFTFVMLAAREGEVKLIITATDRTGNETKKEITVIYSAQ</sequence>
<protein>
    <recommendedName>
        <fullName evidence="1">Bacterial Ig-like domain-containing protein</fullName>
    </recommendedName>
</protein>
<reference evidence="3" key="1">
    <citation type="submission" date="2017-09" db="EMBL/GenBank/DDBJ databases">
        <title>Depth-based differentiation of microbial function through sediment-hosted aquifers and enrichment of novel symbionts in the deep terrestrial subsurface.</title>
        <authorList>
            <person name="Probst A.J."/>
            <person name="Ladd B."/>
            <person name="Jarett J.K."/>
            <person name="Geller-Mcgrath D.E."/>
            <person name="Sieber C.M.K."/>
            <person name="Emerson J.B."/>
            <person name="Anantharaman K."/>
            <person name="Thomas B.C."/>
            <person name="Malmstrom R."/>
            <person name="Stieglmeier M."/>
            <person name="Klingl A."/>
            <person name="Woyke T."/>
            <person name="Ryan C.M."/>
            <person name="Banfield J.F."/>
        </authorList>
    </citation>
    <scope>NUCLEOTIDE SEQUENCE [LARGE SCALE GENOMIC DNA]</scope>
</reference>
<accession>A0A2M8EIM1</accession>
<dbReference type="AlphaFoldDB" id="A0A2M8EIM1"/>
<feature type="domain" description="Bacterial Ig-like" evidence="1">
    <location>
        <begin position="97"/>
        <end position="172"/>
    </location>
</feature>
<comment type="caution">
    <text evidence="2">The sequence shown here is derived from an EMBL/GenBank/DDBJ whole genome shotgun (WGS) entry which is preliminary data.</text>
</comment>
<dbReference type="InterPro" id="IPR044016">
    <property type="entry name" value="Big_13"/>
</dbReference>
<dbReference type="EMBL" id="PFSK01000033">
    <property type="protein sequence ID" value="PJC22513.1"/>
    <property type="molecule type" value="Genomic_DNA"/>
</dbReference>
<evidence type="ECO:0000313" key="2">
    <source>
        <dbReference type="EMBL" id="PJC22513.1"/>
    </source>
</evidence>
<evidence type="ECO:0000259" key="1">
    <source>
        <dbReference type="Pfam" id="PF19077"/>
    </source>
</evidence>
<dbReference type="InterPro" id="IPR013783">
    <property type="entry name" value="Ig-like_fold"/>
</dbReference>
<organism evidence="2 3">
    <name type="scientific">candidate division WWE3 bacterium CG_4_9_14_0_2_um_filter_48_10</name>
    <dbReference type="NCBI Taxonomy" id="1975078"/>
    <lineage>
        <taxon>Bacteria</taxon>
        <taxon>Katanobacteria</taxon>
    </lineage>
</organism>
<name>A0A2M8EIM1_UNCKA</name>
<dbReference type="Pfam" id="PF19077">
    <property type="entry name" value="Big_13"/>
    <property type="match status" value="1"/>
</dbReference>
<proteinExistence type="predicted"/>
<gene>
    <name evidence="2" type="ORF">CO059_02340</name>
</gene>
<dbReference type="Proteomes" id="UP000228781">
    <property type="component" value="Unassembled WGS sequence"/>
</dbReference>